<dbReference type="Proteomes" id="UP000002014">
    <property type="component" value="Chromosome"/>
</dbReference>
<reference evidence="1 2" key="1">
    <citation type="journal article" date="2007" name="PLoS Genet.">
        <title>Patterns and implications of gene gain and loss in the evolution of Prochlorococcus.</title>
        <authorList>
            <person name="Kettler G.C."/>
            <person name="Martiny A.C."/>
            <person name="Huang K."/>
            <person name="Zucker J."/>
            <person name="Coleman M.L."/>
            <person name="Rodrigue S."/>
            <person name="Chen F."/>
            <person name="Lapidus A."/>
            <person name="Ferriera S."/>
            <person name="Johnson J."/>
            <person name="Steglich C."/>
            <person name="Church G.M."/>
            <person name="Richardson P."/>
            <person name="Chisholm S.W."/>
        </authorList>
    </citation>
    <scope>NUCLEOTIDE SEQUENCE [LARGE SCALE GENOMIC DNA]</scope>
    <source>
        <strain evidence="1 2">MIT 9215</strain>
    </source>
</reference>
<evidence type="ECO:0000313" key="1">
    <source>
        <dbReference type="EMBL" id="ABV51086.1"/>
    </source>
</evidence>
<name>A8G655_PROM2</name>
<evidence type="ECO:0000313" key="2">
    <source>
        <dbReference type="Proteomes" id="UP000002014"/>
    </source>
</evidence>
<dbReference type="HOGENOM" id="CLU_046119_0_0_3"/>
<dbReference type="InterPro" id="IPR030906">
    <property type="entry name" value="Surf_polysacc"/>
</dbReference>
<evidence type="ECO:0008006" key="3">
    <source>
        <dbReference type="Google" id="ProtNLM"/>
    </source>
</evidence>
<dbReference type="eggNOG" id="COG0438">
    <property type="taxonomic scope" value="Bacteria"/>
</dbReference>
<organism evidence="1 2">
    <name type="scientific">Prochlorococcus marinus (strain MIT 9215)</name>
    <dbReference type="NCBI Taxonomy" id="93060"/>
    <lineage>
        <taxon>Bacteria</taxon>
        <taxon>Bacillati</taxon>
        <taxon>Cyanobacteriota</taxon>
        <taxon>Cyanophyceae</taxon>
        <taxon>Synechococcales</taxon>
        <taxon>Prochlorococcaceae</taxon>
        <taxon>Prochlorococcus</taxon>
    </lineage>
</organism>
<dbReference type="STRING" id="93060.P9215_14731"/>
<sequence>MKEWIYLPIETKNRELHSRILLALNAVLENFNVVIASKNKLRKLIRYYPPGFVFFKDHASNKTKEFMEEAISYSHKIILLDEESIVFHPDDIFKKIRVNIEATKLIDHAFFIGKEHKNVYERINVLKFLKDFTISGNPRFDMTTPLLRDTYKNEVLKLRKKYGKFILVNTHFAQANHLDGDRGFLARVKKSDYANDLEVRKYLEDLSNERKKLFENYCKDLIPNLSKEFKDFKIIIRTHPEENDSKYELLARKFKNIIVIHKGSVHPWILASELLIHSGCTTGTEAYALDKISIFYNCLKLNYPGLSTYEVENKTQLFSLIKTIIKGNTKKVNNDLKKLQKIINLSEDLLSFDSIIQALKKYKFKRKGIEINLSFQKELINNLLESVVYFFRNIKFLFYRKGMVKSGRKKFNGLNKKESIIIINALKKQLSIRKSIQIYNLGPDAILVKNK</sequence>
<dbReference type="EMBL" id="CP000825">
    <property type="protein sequence ID" value="ABV51086.1"/>
    <property type="molecule type" value="Genomic_DNA"/>
</dbReference>
<dbReference type="KEGG" id="pmh:P9215_14731"/>
<proteinExistence type="predicted"/>
<dbReference type="NCBIfam" id="TIGR04396">
    <property type="entry name" value="surf_polysacc"/>
    <property type="match status" value="1"/>
</dbReference>
<dbReference type="RefSeq" id="WP_012008134.1">
    <property type="nucleotide sequence ID" value="NC_009840.1"/>
</dbReference>
<protein>
    <recommendedName>
        <fullName evidence="3">Surface carbohydrate biosynthesis protein</fullName>
    </recommendedName>
</protein>
<dbReference type="AlphaFoldDB" id="A8G655"/>
<accession>A8G655</accession>
<gene>
    <name evidence="1" type="ordered locus">P9215_14731</name>
</gene>
<dbReference type="OrthoDB" id="5430637at2"/>